<dbReference type="SUPFAM" id="SSF53167">
    <property type="entry name" value="Purine and uridine phosphorylases"/>
    <property type="match status" value="1"/>
</dbReference>
<comment type="catalytic activity">
    <reaction evidence="1">
        <text>futalosine + H2O = dehypoxanthine futalosine + hypoxanthine</text>
        <dbReference type="Rhea" id="RHEA:25904"/>
        <dbReference type="ChEBI" id="CHEBI:15377"/>
        <dbReference type="ChEBI" id="CHEBI:17368"/>
        <dbReference type="ChEBI" id="CHEBI:58863"/>
        <dbReference type="ChEBI" id="CHEBI:58864"/>
        <dbReference type="EC" id="3.2.2.26"/>
    </reaction>
</comment>
<proteinExistence type="inferred from homology"/>
<keyword evidence="5" id="KW-1185">Reference proteome</keyword>
<dbReference type="PANTHER" id="PTHR46832:SF2">
    <property type="entry name" value="FUTALOSINE HYDROLASE"/>
    <property type="match status" value="1"/>
</dbReference>
<reference evidence="4 5" key="1">
    <citation type="submission" date="2018-09" db="EMBL/GenBank/DDBJ databases">
        <title>Genome sequencing of strain 6GH32-13.</title>
        <authorList>
            <person name="Weon H.-Y."/>
            <person name="Heo J."/>
            <person name="Kwon S.-W."/>
        </authorList>
    </citation>
    <scope>NUCLEOTIDE SEQUENCE [LARGE SCALE GENOMIC DNA]</scope>
    <source>
        <strain evidence="4 5">5GH32-13</strain>
    </source>
</reference>
<comment type="similarity">
    <text evidence="1">Belongs to the PNP/UDP phosphorylase family. Futalosine hydrolase subfamily.</text>
</comment>
<dbReference type="InterPro" id="IPR000845">
    <property type="entry name" value="Nucleoside_phosphorylase_d"/>
</dbReference>
<dbReference type="PANTHER" id="PTHR46832">
    <property type="entry name" value="5'-METHYLTHIOADENOSINE/S-ADENOSYLHOMOCYSTEINE NUCLEOSIDASE"/>
    <property type="match status" value="1"/>
</dbReference>
<dbReference type="GO" id="GO:0009116">
    <property type="term" value="P:nucleoside metabolic process"/>
    <property type="evidence" value="ECO:0007669"/>
    <property type="project" value="InterPro"/>
</dbReference>
<dbReference type="GO" id="GO:0019284">
    <property type="term" value="P:L-methionine salvage from S-adenosylmethionine"/>
    <property type="evidence" value="ECO:0007669"/>
    <property type="project" value="TreeGrafter"/>
</dbReference>
<dbReference type="GO" id="GO:0005829">
    <property type="term" value="C:cytosol"/>
    <property type="evidence" value="ECO:0007669"/>
    <property type="project" value="TreeGrafter"/>
</dbReference>
<dbReference type="EMBL" id="CP032157">
    <property type="protein sequence ID" value="AXY77818.1"/>
    <property type="molecule type" value="Genomic_DNA"/>
</dbReference>
<accession>A0A3B7MUP8</accession>
<dbReference type="RefSeq" id="WP_119053691.1">
    <property type="nucleotide sequence ID" value="NZ_CP032157.1"/>
</dbReference>
<evidence type="ECO:0000313" key="5">
    <source>
        <dbReference type="Proteomes" id="UP000263900"/>
    </source>
</evidence>
<organism evidence="4 5">
    <name type="scientific">Paraflavitalea soli</name>
    <dbReference type="NCBI Taxonomy" id="2315862"/>
    <lineage>
        <taxon>Bacteria</taxon>
        <taxon>Pseudomonadati</taxon>
        <taxon>Bacteroidota</taxon>
        <taxon>Chitinophagia</taxon>
        <taxon>Chitinophagales</taxon>
        <taxon>Chitinophagaceae</taxon>
        <taxon>Paraflavitalea</taxon>
    </lineage>
</organism>
<evidence type="ECO:0000256" key="2">
    <source>
        <dbReference type="NCBIfam" id="TIGR03664"/>
    </source>
</evidence>
<evidence type="ECO:0000313" key="4">
    <source>
        <dbReference type="EMBL" id="AXY77818.1"/>
    </source>
</evidence>
<dbReference type="KEGG" id="pseg:D3H65_29210"/>
<dbReference type="EC" id="3.2.2.26" evidence="1 2"/>
<dbReference type="CDD" id="cd17766">
    <property type="entry name" value="futalosine_nucleosidase_MqnB"/>
    <property type="match status" value="1"/>
</dbReference>
<keyword evidence="1 4" id="KW-0378">Hydrolase</keyword>
<dbReference type="InterPro" id="IPR019963">
    <property type="entry name" value="FL_hydrolase_MqnB"/>
</dbReference>
<keyword evidence="1" id="KW-0474">Menaquinone biosynthesis</keyword>
<name>A0A3B7MUP8_9BACT</name>
<comment type="function">
    <text evidence="1">Catalyzes the hydrolysis of futalosine (FL) to dehypoxanthine futalosine (DHFL) and hypoxanthine, a step in the biosynthesis of menaquinone (MK, vitamin K2).</text>
</comment>
<evidence type="ECO:0000259" key="3">
    <source>
        <dbReference type="Pfam" id="PF01048"/>
    </source>
</evidence>
<dbReference type="Gene3D" id="3.40.50.1580">
    <property type="entry name" value="Nucleoside phosphorylase domain"/>
    <property type="match status" value="1"/>
</dbReference>
<dbReference type="GO" id="GO:0008782">
    <property type="term" value="F:adenosylhomocysteine nucleosidase activity"/>
    <property type="evidence" value="ECO:0007669"/>
    <property type="project" value="TreeGrafter"/>
</dbReference>
<dbReference type="GO" id="GO:0009234">
    <property type="term" value="P:menaquinone biosynthetic process"/>
    <property type="evidence" value="ECO:0007669"/>
    <property type="project" value="UniProtKB-UniRule"/>
</dbReference>
<protein>
    <recommendedName>
        <fullName evidence="1 2">Futalosine hydrolase</fullName>
        <shortName evidence="1">FL hydrolase</shortName>
        <ecNumber evidence="1 2">3.2.2.26</ecNumber>
    </recommendedName>
    <alternativeName>
        <fullName evidence="1">Futalosine nucleosidase</fullName>
    </alternativeName>
    <alternativeName>
        <fullName evidence="1">Menaquinone biosynthetic enzyme MqnB</fullName>
    </alternativeName>
</protein>
<sequence length="217" mass="24078">MHILLIAATAFEIQPVIDFLQAPEHPLSGHTVSIQVTGIGSMSTTYYLTKSIREKRPDYVLQAGIGGSFSTHFSPGRVVLVEKEMTGDLGVEENGIFKDLFEMGLQKEGAHATTSKWLVNPHTINWENQGLALVNGVTVNEITTRASRIEQLQQNYGVTVESMEGAAFHFVCLQEGIPFLQIRSISNYVGERDKKAWKMKEAIAALNDQLINIFKTL</sequence>
<dbReference type="AlphaFoldDB" id="A0A3B7MUP8"/>
<dbReference type="NCBIfam" id="TIGR03664">
    <property type="entry name" value="fut_nucase"/>
    <property type="match status" value="1"/>
</dbReference>
<dbReference type="UniPathway" id="UPA00079"/>
<dbReference type="GO" id="GO:0008930">
    <property type="term" value="F:methylthioadenosine nucleosidase activity"/>
    <property type="evidence" value="ECO:0007669"/>
    <property type="project" value="TreeGrafter"/>
</dbReference>
<comment type="pathway">
    <text evidence="1">Quinol/quinone metabolism; menaquinone biosynthesis.</text>
</comment>
<feature type="domain" description="Nucleoside phosphorylase" evidence="3">
    <location>
        <begin position="27"/>
        <end position="205"/>
    </location>
</feature>
<evidence type="ECO:0000256" key="1">
    <source>
        <dbReference type="HAMAP-Rule" id="MF_00991"/>
    </source>
</evidence>
<dbReference type="Proteomes" id="UP000263900">
    <property type="component" value="Chromosome"/>
</dbReference>
<dbReference type="Pfam" id="PF01048">
    <property type="entry name" value="PNP_UDP_1"/>
    <property type="match status" value="1"/>
</dbReference>
<keyword evidence="4" id="KW-0326">Glycosidase</keyword>
<dbReference type="InterPro" id="IPR035994">
    <property type="entry name" value="Nucleoside_phosphorylase_sf"/>
</dbReference>
<dbReference type="HAMAP" id="MF_00991">
    <property type="entry name" value="MqnB"/>
    <property type="match status" value="1"/>
</dbReference>
<gene>
    <name evidence="1 4" type="primary">mqnB</name>
    <name evidence="4" type="ORF">D3H65_29210</name>
</gene>
<dbReference type="OrthoDB" id="9788270at2"/>